<evidence type="ECO:0000313" key="2">
    <source>
        <dbReference type="Proteomes" id="UP001523566"/>
    </source>
</evidence>
<protein>
    <submittedName>
        <fullName evidence="1">Uncharacterized protein</fullName>
    </submittedName>
</protein>
<dbReference type="Proteomes" id="UP001523566">
    <property type="component" value="Unassembled WGS sequence"/>
</dbReference>
<accession>A0ABT1E588</accession>
<keyword evidence="2" id="KW-1185">Reference proteome</keyword>
<organism evidence="1 2">
    <name type="scientific">Aequitasia blattaphilus</name>
    <dbReference type="NCBI Taxonomy" id="2949332"/>
    <lineage>
        <taxon>Bacteria</taxon>
        <taxon>Bacillati</taxon>
        <taxon>Bacillota</taxon>
        <taxon>Clostridia</taxon>
        <taxon>Lachnospirales</taxon>
        <taxon>Lachnospiraceae</taxon>
        <taxon>Aequitasia</taxon>
    </lineage>
</organism>
<gene>
    <name evidence="1" type="ORF">NK125_01100</name>
</gene>
<sequence length="396" mass="45797">MSDVSDTMQIVSLAGHGAFILGKVSVEVIQFFMRLALTKRQQNMRLKYGEMTLDKLMEKQALMGDQAVVFQVKVTNEKELSSVKEELTKRGITFSQLFDFNLEDNFTQFYSSASDSPKLNAYFKAHEELMAGAIKMEDYFKSAPEKDKQAIKEEVAKHLNTKKKSNVPTALKYLVKQEEYVKNQELEERFAHLLFKHPKEEGHLIAIPSDEVINQGEDFLLLLEPTDEYPILSKEGQILERRLGKDIYLAFEREEFLQLEKLSPEERRDLAEAKRLKVAELYQAERKKEGAFEVSFPVRDRVSETAYSLEFLVPGRGERTTMELPKDRLKKSKDGKFYQAVLNREELLDVRVLGYPVEAYGKDMEEHFELLGTETGIGEKITVKERRSHERTRSSK</sequence>
<dbReference type="RefSeq" id="WP_262064793.1">
    <property type="nucleotide sequence ID" value="NZ_JAMXOD010000001.1"/>
</dbReference>
<proteinExistence type="predicted"/>
<evidence type="ECO:0000313" key="1">
    <source>
        <dbReference type="EMBL" id="MCP1101008.1"/>
    </source>
</evidence>
<dbReference type="EMBL" id="JAMZFW010000001">
    <property type="protein sequence ID" value="MCP1101008.1"/>
    <property type="molecule type" value="Genomic_DNA"/>
</dbReference>
<reference evidence="1 2" key="1">
    <citation type="journal article" date="2022" name="Genome Biol. Evol.">
        <title>Host diet, physiology and behaviors set the stage for Lachnospiraceae cladogenesis.</title>
        <authorList>
            <person name="Vera-Ponce De Leon A."/>
            <person name="Schneider M."/>
            <person name="Jahnes B.C."/>
            <person name="Sadowski V."/>
            <person name="Camuy-Velez L.A."/>
            <person name="Duan J."/>
            <person name="Sabree Z.L."/>
        </authorList>
    </citation>
    <scope>NUCLEOTIDE SEQUENCE [LARGE SCALE GENOMIC DNA]</scope>
    <source>
        <strain evidence="1 2">PAL113</strain>
    </source>
</reference>
<name>A0ABT1E588_9FIRM</name>
<comment type="caution">
    <text evidence="1">The sequence shown here is derived from an EMBL/GenBank/DDBJ whole genome shotgun (WGS) entry which is preliminary data.</text>
</comment>